<feature type="transmembrane region" description="Helical" evidence="1">
    <location>
        <begin position="48"/>
        <end position="71"/>
    </location>
</feature>
<keyword evidence="1" id="KW-0472">Membrane</keyword>
<feature type="transmembrane region" description="Helical" evidence="1">
    <location>
        <begin position="122"/>
        <end position="143"/>
    </location>
</feature>
<feature type="transmembrane region" description="Helical" evidence="1">
    <location>
        <begin position="21"/>
        <end position="42"/>
    </location>
</feature>
<protein>
    <submittedName>
        <fullName evidence="2">Membrane protein</fullName>
    </submittedName>
</protein>
<dbReference type="EMBL" id="BJYR01000009">
    <property type="protein sequence ID" value="GEN99458.1"/>
    <property type="molecule type" value="Genomic_DNA"/>
</dbReference>
<organism evidence="2 3">
    <name type="scientific">Novosphingobium sediminis</name>
    <dbReference type="NCBI Taxonomy" id="707214"/>
    <lineage>
        <taxon>Bacteria</taxon>
        <taxon>Pseudomonadati</taxon>
        <taxon>Pseudomonadota</taxon>
        <taxon>Alphaproteobacteria</taxon>
        <taxon>Sphingomonadales</taxon>
        <taxon>Sphingomonadaceae</taxon>
        <taxon>Novosphingobium</taxon>
    </lineage>
</organism>
<gene>
    <name evidence="2" type="ORF">NSE01_12910</name>
</gene>
<keyword evidence="3" id="KW-1185">Reference proteome</keyword>
<name>A0A512AIC4_9SPHN</name>
<feature type="transmembrane region" description="Helical" evidence="1">
    <location>
        <begin position="92"/>
        <end position="110"/>
    </location>
</feature>
<feature type="transmembrane region" description="Helical" evidence="1">
    <location>
        <begin position="203"/>
        <end position="225"/>
    </location>
</feature>
<keyword evidence="1" id="KW-1133">Transmembrane helix</keyword>
<sequence length="228" mass="24266">MTSGGGSSEGRAGLRFGQRFAPARFVLFLALLIAGSAARGWITGYADLADALVVGFDFAVTGFLLSLLPLLRECDMATMRRHSEENDANRTVVLAVSTLITLVVMAAIAGELPAAKHGEPGALLRLIATLLCTWLFANVVYALHYAHEYYRAGAVPGEDAGGLEFPGSGHPDYLDFAYFSLTLGMTFQTSDVEISSRAIRRVVTAHSFAAFIFNIGVIAFTINGIGGI</sequence>
<proteinExistence type="predicted"/>
<dbReference type="OrthoDB" id="64737at2"/>
<comment type="caution">
    <text evidence="2">The sequence shown here is derived from an EMBL/GenBank/DDBJ whole genome shotgun (WGS) entry which is preliminary data.</text>
</comment>
<dbReference type="InterPro" id="IPR009781">
    <property type="entry name" value="DUF1345"/>
</dbReference>
<dbReference type="AlphaFoldDB" id="A0A512AIC4"/>
<dbReference type="Pfam" id="PF07077">
    <property type="entry name" value="DUF1345"/>
    <property type="match status" value="1"/>
</dbReference>
<accession>A0A512AIC4</accession>
<keyword evidence="1" id="KW-0812">Transmembrane</keyword>
<evidence type="ECO:0000313" key="3">
    <source>
        <dbReference type="Proteomes" id="UP000321464"/>
    </source>
</evidence>
<dbReference type="RefSeq" id="WP_147158812.1">
    <property type="nucleotide sequence ID" value="NZ_BJYR01000009.1"/>
</dbReference>
<reference evidence="2 3" key="1">
    <citation type="submission" date="2019-07" db="EMBL/GenBank/DDBJ databases">
        <title>Whole genome shotgun sequence of Novosphingobium sediminis NBRC 106119.</title>
        <authorList>
            <person name="Hosoyama A."/>
            <person name="Uohara A."/>
            <person name="Ohji S."/>
            <person name="Ichikawa N."/>
        </authorList>
    </citation>
    <scope>NUCLEOTIDE SEQUENCE [LARGE SCALE GENOMIC DNA]</scope>
    <source>
        <strain evidence="2 3">NBRC 106119</strain>
    </source>
</reference>
<dbReference type="Proteomes" id="UP000321464">
    <property type="component" value="Unassembled WGS sequence"/>
</dbReference>
<evidence type="ECO:0000313" key="2">
    <source>
        <dbReference type="EMBL" id="GEN99458.1"/>
    </source>
</evidence>
<evidence type="ECO:0000256" key="1">
    <source>
        <dbReference type="SAM" id="Phobius"/>
    </source>
</evidence>